<keyword evidence="1" id="KW-0812">Transmembrane</keyword>
<organism evidence="2">
    <name type="scientific">viral metagenome</name>
    <dbReference type="NCBI Taxonomy" id="1070528"/>
    <lineage>
        <taxon>unclassified sequences</taxon>
        <taxon>metagenomes</taxon>
        <taxon>organismal metagenomes</taxon>
    </lineage>
</organism>
<feature type="transmembrane region" description="Helical" evidence="1">
    <location>
        <begin position="6"/>
        <end position="26"/>
    </location>
</feature>
<keyword evidence="1" id="KW-0472">Membrane</keyword>
<dbReference type="EMBL" id="MN739140">
    <property type="protein sequence ID" value="QHS90518.1"/>
    <property type="molecule type" value="Genomic_DNA"/>
</dbReference>
<protein>
    <submittedName>
        <fullName evidence="2">Uncharacterized protein</fullName>
    </submittedName>
</protein>
<evidence type="ECO:0000256" key="1">
    <source>
        <dbReference type="SAM" id="Phobius"/>
    </source>
</evidence>
<proteinExistence type="predicted"/>
<accession>A0A6C0BGJ1</accession>
<sequence length="200" mass="23256">MENLLVVLILAVCLFIFVASVIYIYVSSNISQNEENKTKSTSQNLPSFTWDQSSMGIFPWFSKSDVSSPTTVRRRENLDCRKSDLKELKKLLKIALVTIRSNIITIRSNKILTMRPAILLTMYPFYIDVLKLPKYLAYNQCYTRNEVMQALHELYGPDLEIAPDLHVKVPSYGWHYILIDLYEAIDYYQKFEPQGIEDLV</sequence>
<evidence type="ECO:0000313" key="2">
    <source>
        <dbReference type="EMBL" id="QHS90518.1"/>
    </source>
</evidence>
<reference evidence="2" key="1">
    <citation type="journal article" date="2020" name="Nature">
        <title>Giant virus diversity and host interactions through global metagenomics.</title>
        <authorList>
            <person name="Schulz F."/>
            <person name="Roux S."/>
            <person name="Paez-Espino D."/>
            <person name="Jungbluth S."/>
            <person name="Walsh D.A."/>
            <person name="Denef V.J."/>
            <person name="McMahon K.D."/>
            <person name="Konstantinidis K.T."/>
            <person name="Eloe-Fadrosh E.A."/>
            <person name="Kyrpides N.C."/>
            <person name="Woyke T."/>
        </authorList>
    </citation>
    <scope>NUCLEOTIDE SEQUENCE</scope>
    <source>
        <strain evidence="2">GVMAG-M-3300010354-11</strain>
    </source>
</reference>
<dbReference type="AlphaFoldDB" id="A0A6C0BGJ1"/>
<keyword evidence="1" id="KW-1133">Transmembrane helix</keyword>
<name>A0A6C0BGJ1_9ZZZZ</name>